<dbReference type="Gene3D" id="3.30.2310.20">
    <property type="entry name" value="RelE-like"/>
    <property type="match status" value="1"/>
</dbReference>
<evidence type="ECO:0000313" key="2">
    <source>
        <dbReference type="EMBL" id="TWU44952.1"/>
    </source>
</evidence>
<proteinExistence type="predicted"/>
<evidence type="ECO:0008006" key="4">
    <source>
        <dbReference type="Google" id="ProtNLM"/>
    </source>
</evidence>
<dbReference type="InterPro" id="IPR007712">
    <property type="entry name" value="RelE/ParE_toxin"/>
</dbReference>
<organism evidence="2 3">
    <name type="scientific">Novipirellula aureliae</name>
    <dbReference type="NCBI Taxonomy" id="2527966"/>
    <lineage>
        <taxon>Bacteria</taxon>
        <taxon>Pseudomonadati</taxon>
        <taxon>Planctomycetota</taxon>
        <taxon>Planctomycetia</taxon>
        <taxon>Pirellulales</taxon>
        <taxon>Pirellulaceae</taxon>
        <taxon>Novipirellula</taxon>
    </lineage>
</organism>
<name>A0A5C6E7M2_9BACT</name>
<dbReference type="AlphaFoldDB" id="A0A5C6E7M2"/>
<dbReference type="Proteomes" id="UP000315471">
    <property type="component" value="Unassembled WGS sequence"/>
</dbReference>
<protein>
    <recommendedName>
        <fullName evidence="4">Plasmid stabilization system protein</fullName>
    </recommendedName>
</protein>
<evidence type="ECO:0000256" key="1">
    <source>
        <dbReference type="ARBA" id="ARBA00022649"/>
    </source>
</evidence>
<evidence type="ECO:0000313" key="3">
    <source>
        <dbReference type="Proteomes" id="UP000315471"/>
    </source>
</evidence>
<dbReference type="InterPro" id="IPR035093">
    <property type="entry name" value="RelE/ParE_toxin_dom_sf"/>
</dbReference>
<sequence length="51" mass="5611">MLAENPGLGEIRKGFGVPVCRSFTVSRYVIFFRPNGNGVDIARILDGSRDL</sequence>
<keyword evidence="3" id="KW-1185">Reference proteome</keyword>
<gene>
    <name evidence="2" type="ORF">Q31b_01230</name>
</gene>
<comment type="caution">
    <text evidence="2">The sequence shown here is derived from an EMBL/GenBank/DDBJ whole genome shotgun (WGS) entry which is preliminary data.</text>
</comment>
<dbReference type="Pfam" id="PF05016">
    <property type="entry name" value="ParE_toxin"/>
    <property type="match status" value="1"/>
</dbReference>
<dbReference type="EMBL" id="SJPY01000001">
    <property type="protein sequence ID" value="TWU44952.1"/>
    <property type="molecule type" value="Genomic_DNA"/>
</dbReference>
<reference evidence="2 3" key="1">
    <citation type="submission" date="2019-02" db="EMBL/GenBank/DDBJ databases">
        <title>Deep-cultivation of Planctomycetes and their phenomic and genomic characterization uncovers novel biology.</title>
        <authorList>
            <person name="Wiegand S."/>
            <person name="Jogler M."/>
            <person name="Boedeker C."/>
            <person name="Pinto D."/>
            <person name="Vollmers J."/>
            <person name="Rivas-Marin E."/>
            <person name="Kohn T."/>
            <person name="Peeters S.H."/>
            <person name="Heuer A."/>
            <person name="Rast P."/>
            <person name="Oberbeckmann S."/>
            <person name="Bunk B."/>
            <person name="Jeske O."/>
            <person name="Meyerdierks A."/>
            <person name="Storesund J.E."/>
            <person name="Kallscheuer N."/>
            <person name="Luecker S."/>
            <person name="Lage O.M."/>
            <person name="Pohl T."/>
            <person name="Merkel B.J."/>
            <person name="Hornburger P."/>
            <person name="Mueller R.-W."/>
            <person name="Bruemmer F."/>
            <person name="Labrenz M."/>
            <person name="Spormann A.M."/>
            <person name="Op Den Camp H."/>
            <person name="Overmann J."/>
            <person name="Amann R."/>
            <person name="Jetten M.S.M."/>
            <person name="Mascher T."/>
            <person name="Medema M.H."/>
            <person name="Devos D.P."/>
            <person name="Kaster A.-K."/>
            <person name="Ovreas L."/>
            <person name="Rohde M."/>
            <person name="Galperin M.Y."/>
            <person name="Jogler C."/>
        </authorList>
    </citation>
    <scope>NUCLEOTIDE SEQUENCE [LARGE SCALE GENOMIC DNA]</scope>
    <source>
        <strain evidence="2 3">Q31b</strain>
    </source>
</reference>
<keyword evidence="1" id="KW-1277">Toxin-antitoxin system</keyword>
<accession>A0A5C6E7M2</accession>